<reference evidence="3" key="1">
    <citation type="submission" date="2010-11" db="EMBL/GenBank/DDBJ databases">
        <title>The complete genome of Mahella australiensis DSM 15567.</title>
        <authorList>
            <consortium name="US DOE Joint Genome Institute (JGI-PGF)"/>
            <person name="Lucas S."/>
            <person name="Copeland A."/>
            <person name="Lapidus A."/>
            <person name="Bruce D."/>
            <person name="Goodwin L."/>
            <person name="Pitluck S."/>
            <person name="Kyrpides N."/>
            <person name="Mavromatis K."/>
            <person name="Pagani I."/>
            <person name="Ivanova N."/>
            <person name="Teshima H."/>
            <person name="Brettin T."/>
            <person name="Detter J.C."/>
            <person name="Han C."/>
            <person name="Tapia R."/>
            <person name="Land M."/>
            <person name="Hauser L."/>
            <person name="Markowitz V."/>
            <person name="Cheng J.-F."/>
            <person name="Hugenholtz P."/>
            <person name="Woyke T."/>
            <person name="Wu D."/>
            <person name="Spring S."/>
            <person name="Pukall R."/>
            <person name="Steenblock K."/>
            <person name="Schneider S."/>
            <person name="Klenk H.-P."/>
            <person name="Eisen J.A."/>
        </authorList>
    </citation>
    <scope>NUCLEOTIDE SEQUENCE [LARGE SCALE GENOMIC DNA]</scope>
    <source>
        <strain evidence="3">DSM 15567 / CIP 107919 / 50-1 BON</strain>
    </source>
</reference>
<dbReference type="RefSeq" id="WP_013781191.1">
    <property type="nucleotide sequence ID" value="NC_015520.1"/>
</dbReference>
<gene>
    <name evidence="2" type="ordered locus">Mahau_1573</name>
</gene>
<sequence>MNDIMAVSGNSSVWPPSGGLPAEDVRIADSQSDSMGERGAPWKLTRQEVEKGIEDMNKAISMLNRSLKFTVHEETGKLMVQVIEKGSNKVVAEIPPQILLDIEARIEKFIGILFDKKI</sequence>
<organism evidence="2 3">
    <name type="scientific">Mahella australiensis (strain DSM 15567 / CIP 107919 / 50-1 BON)</name>
    <dbReference type="NCBI Taxonomy" id="697281"/>
    <lineage>
        <taxon>Bacteria</taxon>
        <taxon>Bacillati</taxon>
        <taxon>Bacillota</taxon>
        <taxon>Clostridia</taxon>
        <taxon>Thermoanaerobacterales</taxon>
        <taxon>Thermoanaerobacterales Family IV. Incertae Sedis</taxon>
        <taxon>Mahella</taxon>
    </lineage>
</organism>
<dbReference type="SUPFAM" id="SSF160214">
    <property type="entry name" value="FlaG-like"/>
    <property type="match status" value="1"/>
</dbReference>
<evidence type="ECO:0000313" key="2">
    <source>
        <dbReference type="EMBL" id="AEE96762.1"/>
    </source>
</evidence>
<protein>
    <submittedName>
        <fullName evidence="2">Flagellar protein FlaG protein</fullName>
    </submittedName>
</protein>
<dbReference type="OrthoDB" id="9799867at2"/>
<feature type="region of interest" description="Disordered" evidence="1">
    <location>
        <begin position="1"/>
        <end position="22"/>
    </location>
</feature>
<dbReference type="HOGENOM" id="CLU_2070264_0_0_9"/>
<dbReference type="PANTHER" id="PTHR37166:SF1">
    <property type="entry name" value="PROTEIN FLAG"/>
    <property type="match status" value="1"/>
</dbReference>
<evidence type="ECO:0000313" key="3">
    <source>
        <dbReference type="Proteomes" id="UP000008457"/>
    </source>
</evidence>
<reference evidence="2 3" key="2">
    <citation type="journal article" date="2011" name="Stand. Genomic Sci.">
        <title>Complete genome sequence of Mahella australiensis type strain (50-1 BON).</title>
        <authorList>
            <person name="Sikorski J."/>
            <person name="Teshima H."/>
            <person name="Nolan M."/>
            <person name="Lucas S."/>
            <person name="Hammon N."/>
            <person name="Deshpande S."/>
            <person name="Cheng J.F."/>
            <person name="Pitluck S."/>
            <person name="Liolios K."/>
            <person name="Pagani I."/>
            <person name="Ivanova N."/>
            <person name="Huntemann M."/>
            <person name="Mavromatis K."/>
            <person name="Ovchinikova G."/>
            <person name="Pati A."/>
            <person name="Tapia R."/>
            <person name="Han C."/>
            <person name="Goodwin L."/>
            <person name="Chen A."/>
            <person name="Palaniappan K."/>
            <person name="Land M."/>
            <person name="Hauser L."/>
            <person name="Ngatchou-Djao O.D."/>
            <person name="Rohde M."/>
            <person name="Pukall R."/>
            <person name="Spring S."/>
            <person name="Abt B."/>
            <person name="Goker M."/>
            <person name="Detter J.C."/>
            <person name="Woyke T."/>
            <person name="Bristow J."/>
            <person name="Markowitz V."/>
            <person name="Hugenholtz P."/>
            <person name="Eisen J.A."/>
            <person name="Kyrpides N.C."/>
            <person name="Klenk H.P."/>
            <person name="Lapidus A."/>
        </authorList>
    </citation>
    <scope>NUCLEOTIDE SEQUENCE [LARGE SCALE GENOMIC DNA]</scope>
    <source>
        <strain evidence="3">DSM 15567 / CIP 107919 / 50-1 BON</strain>
    </source>
</reference>
<keyword evidence="2" id="KW-0966">Cell projection</keyword>
<dbReference type="AlphaFoldDB" id="F3ZZ03"/>
<dbReference type="Gene3D" id="3.30.160.170">
    <property type="entry name" value="FlaG-like"/>
    <property type="match status" value="1"/>
</dbReference>
<dbReference type="eggNOG" id="COG1334">
    <property type="taxonomic scope" value="Bacteria"/>
</dbReference>
<dbReference type="STRING" id="697281.Mahau_1573"/>
<dbReference type="KEGG" id="mas:Mahau_1573"/>
<keyword evidence="2" id="KW-0969">Cilium</keyword>
<evidence type="ECO:0000256" key="1">
    <source>
        <dbReference type="SAM" id="MobiDB-lite"/>
    </source>
</evidence>
<dbReference type="Pfam" id="PF03646">
    <property type="entry name" value="FlaG"/>
    <property type="match status" value="1"/>
</dbReference>
<proteinExistence type="predicted"/>
<keyword evidence="3" id="KW-1185">Reference proteome</keyword>
<name>F3ZZ03_MAHA5</name>
<dbReference type="PANTHER" id="PTHR37166">
    <property type="entry name" value="PROTEIN FLAG"/>
    <property type="match status" value="1"/>
</dbReference>
<dbReference type="InterPro" id="IPR005186">
    <property type="entry name" value="FlaG"/>
</dbReference>
<dbReference type="EMBL" id="CP002360">
    <property type="protein sequence ID" value="AEE96762.1"/>
    <property type="molecule type" value="Genomic_DNA"/>
</dbReference>
<dbReference type="InterPro" id="IPR035924">
    <property type="entry name" value="FlaG-like_sf"/>
</dbReference>
<keyword evidence="2" id="KW-0282">Flagellum</keyword>
<dbReference type="Proteomes" id="UP000008457">
    <property type="component" value="Chromosome"/>
</dbReference>
<accession>F3ZZ03</accession>